<organism evidence="1 2">
    <name type="scientific">Pleurodeles waltl</name>
    <name type="common">Iberian ribbed newt</name>
    <dbReference type="NCBI Taxonomy" id="8319"/>
    <lineage>
        <taxon>Eukaryota</taxon>
        <taxon>Metazoa</taxon>
        <taxon>Chordata</taxon>
        <taxon>Craniata</taxon>
        <taxon>Vertebrata</taxon>
        <taxon>Euteleostomi</taxon>
        <taxon>Amphibia</taxon>
        <taxon>Batrachia</taxon>
        <taxon>Caudata</taxon>
        <taxon>Salamandroidea</taxon>
        <taxon>Salamandridae</taxon>
        <taxon>Pleurodelinae</taxon>
        <taxon>Pleurodeles</taxon>
    </lineage>
</organism>
<keyword evidence="2" id="KW-1185">Reference proteome</keyword>
<evidence type="ECO:0000313" key="2">
    <source>
        <dbReference type="Proteomes" id="UP001066276"/>
    </source>
</evidence>
<comment type="caution">
    <text evidence="1">The sequence shown here is derived from an EMBL/GenBank/DDBJ whole genome shotgun (WGS) entry which is preliminary data.</text>
</comment>
<dbReference type="Proteomes" id="UP001066276">
    <property type="component" value="Chromosome 6"/>
</dbReference>
<proteinExistence type="predicted"/>
<gene>
    <name evidence="1" type="ORF">NDU88_011787</name>
</gene>
<dbReference type="AlphaFoldDB" id="A0AAV7QYR2"/>
<name>A0AAV7QYR2_PLEWA</name>
<accession>A0AAV7QYR2</accession>
<evidence type="ECO:0000313" key="1">
    <source>
        <dbReference type="EMBL" id="KAJ1145501.1"/>
    </source>
</evidence>
<reference evidence="1" key="1">
    <citation type="journal article" date="2022" name="bioRxiv">
        <title>Sequencing and chromosome-scale assembly of the giantPleurodeles waltlgenome.</title>
        <authorList>
            <person name="Brown T."/>
            <person name="Elewa A."/>
            <person name="Iarovenko S."/>
            <person name="Subramanian E."/>
            <person name="Araus A.J."/>
            <person name="Petzold A."/>
            <person name="Susuki M."/>
            <person name="Suzuki K.-i.T."/>
            <person name="Hayashi T."/>
            <person name="Toyoda A."/>
            <person name="Oliveira C."/>
            <person name="Osipova E."/>
            <person name="Leigh N.D."/>
            <person name="Simon A."/>
            <person name="Yun M.H."/>
        </authorList>
    </citation>
    <scope>NUCLEOTIDE SEQUENCE</scope>
    <source>
        <strain evidence="1">20211129_DDA</strain>
        <tissue evidence="1">Liver</tissue>
    </source>
</reference>
<sequence>MHSASRADKPIRASPGFKCRESQLLGQLRAAPCGGRCSDRGQRSGRIAPLIAFVQSGKLPRAHRISGMLPVLRSMYVISGIEYLAGYLRAGSGALF</sequence>
<protein>
    <submittedName>
        <fullName evidence="1">Uncharacterized protein</fullName>
    </submittedName>
</protein>
<dbReference type="EMBL" id="JANPWB010000010">
    <property type="protein sequence ID" value="KAJ1145501.1"/>
    <property type="molecule type" value="Genomic_DNA"/>
</dbReference>